<evidence type="ECO:0000256" key="6">
    <source>
        <dbReference type="ARBA" id="ARBA00023316"/>
    </source>
</evidence>
<accession>A0A549T5W6</accession>
<evidence type="ECO:0000256" key="8">
    <source>
        <dbReference type="PIRSR" id="PIRSR618044-2"/>
    </source>
</evidence>
<evidence type="ECO:0000256" key="3">
    <source>
        <dbReference type="ARBA" id="ARBA00022801"/>
    </source>
</evidence>
<dbReference type="EMBL" id="VJMG01000046">
    <property type="protein sequence ID" value="TRL37246.1"/>
    <property type="molecule type" value="Genomic_DNA"/>
</dbReference>
<keyword evidence="3" id="KW-0378">Hydrolase</keyword>
<keyword evidence="2 11" id="KW-0732">Signal</keyword>
<feature type="compositionally biased region" description="Low complexity" evidence="10">
    <location>
        <begin position="267"/>
        <end position="284"/>
    </location>
</feature>
<keyword evidence="4" id="KW-0133">Cell shape</keyword>
<feature type="active site" evidence="7">
    <location>
        <position position="115"/>
    </location>
</feature>
<evidence type="ECO:0000256" key="1">
    <source>
        <dbReference type="ARBA" id="ARBA00007164"/>
    </source>
</evidence>
<evidence type="ECO:0000259" key="12">
    <source>
        <dbReference type="Pfam" id="PF00768"/>
    </source>
</evidence>
<reference evidence="13 14" key="1">
    <citation type="submission" date="2019-07" db="EMBL/GenBank/DDBJ databases">
        <title>Ln-dependent methylotrophs.</title>
        <authorList>
            <person name="Tani A."/>
        </authorList>
    </citation>
    <scope>NUCLEOTIDE SEQUENCE [LARGE SCALE GENOMIC DNA]</scope>
    <source>
        <strain evidence="13 14">SM12</strain>
    </source>
</reference>
<dbReference type="PANTHER" id="PTHR21581:SF6">
    <property type="entry name" value="TRAFFICKING PROTEIN PARTICLE COMPLEX SUBUNIT 12"/>
    <property type="match status" value="1"/>
</dbReference>
<dbReference type="Pfam" id="PF00768">
    <property type="entry name" value="Peptidase_S11"/>
    <property type="match status" value="1"/>
</dbReference>
<dbReference type="GO" id="GO:0009252">
    <property type="term" value="P:peptidoglycan biosynthetic process"/>
    <property type="evidence" value="ECO:0007669"/>
    <property type="project" value="UniProtKB-KW"/>
</dbReference>
<dbReference type="GO" id="GO:0006508">
    <property type="term" value="P:proteolysis"/>
    <property type="evidence" value="ECO:0007669"/>
    <property type="project" value="InterPro"/>
</dbReference>
<feature type="binding site" evidence="8">
    <location>
        <position position="217"/>
    </location>
    <ligand>
        <name>substrate</name>
    </ligand>
</feature>
<dbReference type="SUPFAM" id="SSF56601">
    <property type="entry name" value="beta-lactamase/transpeptidase-like"/>
    <property type="match status" value="1"/>
</dbReference>
<evidence type="ECO:0000256" key="5">
    <source>
        <dbReference type="ARBA" id="ARBA00022984"/>
    </source>
</evidence>
<name>A0A549T5W6_9HYPH</name>
<dbReference type="InterPro" id="IPR012338">
    <property type="entry name" value="Beta-lactam/transpept-like"/>
</dbReference>
<feature type="signal peptide" evidence="11">
    <location>
        <begin position="1"/>
        <end position="27"/>
    </location>
</feature>
<feature type="domain" description="Peptidase S11 D-alanyl-D-alanine carboxypeptidase A N-terminal" evidence="12">
    <location>
        <begin position="23"/>
        <end position="248"/>
    </location>
</feature>
<feature type="region of interest" description="Disordered" evidence="10">
    <location>
        <begin position="267"/>
        <end position="295"/>
    </location>
</feature>
<dbReference type="PANTHER" id="PTHR21581">
    <property type="entry name" value="D-ALANYL-D-ALANINE CARBOXYPEPTIDASE"/>
    <property type="match status" value="1"/>
</dbReference>
<feature type="chain" id="PRO_5021721212" evidence="11">
    <location>
        <begin position="28"/>
        <end position="295"/>
    </location>
</feature>
<evidence type="ECO:0000313" key="13">
    <source>
        <dbReference type="EMBL" id="TRL37246.1"/>
    </source>
</evidence>
<feature type="active site" description="Acyl-ester intermediate" evidence="7">
    <location>
        <position position="55"/>
    </location>
</feature>
<evidence type="ECO:0000313" key="14">
    <source>
        <dbReference type="Proteomes" id="UP000316801"/>
    </source>
</evidence>
<dbReference type="GO" id="GO:0071555">
    <property type="term" value="P:cell wall organization"/>
    <property type="evidence" value="ECO:0007669"/>
    <property type="project" value="UniProtKB-KW"/>
</dbReference>
<dbReference type="AlphaFoldDB" id="A0A549T5W6"/>
<evidence type="ECO:0000256" key="4">
    <source>
        <dbReference type="ARBA" id="ARBA00022960"/>
    </source>
</evidence>
<dbReference type="Gene3D" id="3.40.710.10">
    <property type="entry name" value="DD-peptidase/beta-lactamase superfamily"/>
    <property type="match status" value="1"/>
</dbReference>
<dbReference type="GO" id="GO:0009002">
    <property type="term" value="F:serine-type D-Ala-D-Ala carboxypeptidase activity"/>
    <property type="evidence" value="ECO:0007669"/>
    <property type="project" value="InterPro"/>
</dbReference>
<evidence type="ECO:0000256" key="11">
    <source>
        <dbReference type="SAM" id="SignalP"/>
    </source>
</evidence>
<dbReference type="RefSeq" id="WP_143126154.1">
    <property type="nucleotide sequence ID" value="NZ_VJMG01000046.1"/>
</dbReference>
<organism evidence="13 14">
    <name type="scientific">Rhizobium straminoryzae</name>
    <dbReference type="NCBI Taxonomy" id="1387186"/>
    <lineage>
        <taxon>Bacteria</taxon>
        <taxon>Pseudomonadati</taxon>
        <taxon>Pseudomonadota</taxon>
        <taxon>Alphaproteobacteria</taxon>
        <taxon>Hyphomicrobiales</taxon>
        <taxon>Rhizobiaceae</taxon>
        <taxon>Rhizobium/Agrobacterium group</taxon>
        <taxon>Rhizobium</taxon>
    </lineage>
</organism>
<evidence type="ECO:0000256" key="9">
    <source>
        <dbReference type="RuleBase" id="RU004016"/>
    </source>
</evidence>
<dbReference type="GO" id="GO:0008360">
    <property type="term" value="P:regulation of cell shape"/>
    <property type="evidence" value="ECO:0007669"/>
    <property type="project" value="UniProtKB-KW"/>
</dbReference>
<comment type="similarity">
    <text evidence="1 9">Belongs to the peptidase S11 family.</text>
</comment>
<comment type="caution">
    <text evidence="13">The sequence shown here is derived from an EMBL/GenBank/DDBJ whole genome shotgun (WGS) entry which is preliminary data.</text>
</comment>
<proteinExistence type="inferred from homology"/>
<keyword evidence="14" id="KW-1185">Reference proteome</keyword>
<evidence type="ECO:0000256" key="7">
    <source>
        <dbReference type="PIRSR" id="PIRSR618044-1"/>
    </source>
</evidence>
<keyword evidence="13" id="KW-0121">Carboxypeptidase</keyword>
<keyword evidence="6" id="KW-0961">Cell wall biogenesis/degradation</keyword>
<dbReference type="PRINTS" id="PR00725">
    <property type="entry name" value="DADACBPTASE1"/>
</dbReference>
<evidence type="ECO:0000256" key="10">
    <source>
        <dbReference type="SAM" id="MobiDB-lite"/>
    </source>
</evidence>
<evidence type="ECO:0000256" key="2">
    <source>
        <dbReference type="ARBA" id="ARBA00022729"/>
    </source>
</evidence>
<sequence>MLSLSRFLPRLMLSGLLLSAAALPAFSGEARVLVDMTTGTVLEQENADALNYPASLTKMMTLYLTFEALHNGRLTWDTRITMSENANGKEPFKFAIGAGKTVSVREAVTGMIVLSANDAAVAMGETLGGSEAGFGQMMTAKARAIGMGRTVFRNPAGLPDPDQVTTAADMARLGQALIHDFPEEYKLFSQKSMVFRGMKLRGHNGVLNTYAGADGIKTGYTEASGYNLVTSVARGGHRLVGVVLGGKTAQARDAQMKDMMDRHLPPADVAAKPKAPAKPVARKPATIHEAAIGKP</sequence>
<dbReference type="InterPro" id="IPR001967">
    <property type="entry name" value="Peptidase_S11_N"/>
</dbReference>
<gene>
    <name evidence="13" type="ORF">FNA46_15705</name>
</gene>
<feature type="active site" description="Proton acceptor" evidence="7">
    <location>
        <position position="58"/>
    </location>
</feature>
<keyword evidence="13" id="KW-0645">Protease</keyword>
<protein>
    <submittedName>
        <fullName evidence="13">D-alanyl-D-alanine carboxypeptidase</fullName>
    </submittedName>
</protein>
<dbReference type="Proteomes" id="UP000316801">
    <property type="component" value="Unassembled WGS sequence"/>
</dbReference>
<keyword evidence="5" id="KW-0573">Peptidoglycan synthesis</keyword>
<dbReference type="InterPro" id="IPR018044">
    <property type="entry name" value="Peptidase_S11"/>
</dbReference>